<comment type="caution">
    <text evidence="2">The sequence shown here is derived from an EMBL/GenBank/DDBJ whole genome shotgun (WGS) entry which is preliminary data.</text>
</comment>
<dbReference type="EMBL" id="JPKR02000004">
    <property type="protein sequence ID" value="KGD75295.1"/>
    <property type="molecule type" value="Genomic_DNA"/>
</dbReference>
<feature type="transmembrane region" description="Helical" evidence="1">
    <location>
        <begin position="184"/>
        <end position="202"/>
    </location>
</feature>
<feature type="transmembrane region" description="Helical" evidence="1">
    <location>
        <begin position="26"/>
        <end position="50"/>
    </location>
</feature>
<keyword evidence="3" id="KW-1185">Reference proteome</keyword>
<organism evidence="2 3">
    <name type="scientific">Tatumella morbirosei</name>
    <dbReference type="NCBI Taxonomy" id="642227"/>
    <lineage>
        <taxon>Bacteria</taxon>
        <taxon>Pseudomonadati</taxon>
        <taxon>Pseudomonadota</taxon>
        <taxon>Gammaproteobacteria</taxon>
        <taxon>Enterobacterales</taxon>
        <taxon>Erwiniaceae</taxon>
        <taxon>Tatumella</taxon>
    </lineage>
</organism>
<evidence type="ECO:0000313" key="3">
    <source>
        <dbReference type="Proteomes" id="UP000029577"/>
    </source>
</evidence>
<protein>
    <submittedName>
        <fullName evidence="2">Uncharacterized protein</fullName>
    </submittedName>
</protein>
<gene>
    <name evidence="2" type="ORF">HA49_08705</name>
</gene>
<evidence type="ECO:0000313" key="2">
    <source>
        <dbReference type="EMBL" id="KGD75295.1"/>
    </source>
</evidence>
<sequence>MNNQHSEKPKNITEHRYLILDRPAGHVLFCLITIFYCVYCVLTPIFYALATDFPEEKDIHYSEGLFTYRDAVNKNYQIGVRTGSSTEFFSCKSSYLSPNLCEIDRKYYDKLKEHLKKNNKRTNVILEPKLYQQWQDKPAIISWFWQRYSIFGIDKKVIRVIIDGEEVVSGENVRKTIISNHDDWWINIAMSLPFILFTFVITRQVILNKEIKNEQ</sequence>
<evidence type="ECO:0000256" key="1">
    <source>
        <dbReference type="SAM" id="Phobius"/>
    </source>
</evidence>
<keyword evidence="1" id="KW-0472">Membrane</keyword>
<dbReference type="AlphaFoldDB" id="A0A095VKY5"/>
<keyword evidence="1" id="KW-0812">Transmembrane</keyword>
<proteinExistence type="predicted"/>
<accession>A0A095VKY5</accession>
<name>A0A095VKY5_9GAMM</name>
<dbReference type="STRING" id="642227.HA49_08705"/>
<reference evidence="2" key="1">
    <citation type="submission" date="2014-12" db="EMBL/GenBank/DDBJ databases">
        <title>The draft genome of the Tatumella morbirosei type strain, LMG23360T isolated from pineapple rot.</title>
        <authorList>
            <person name="Smits T.H."/>
            <person name="Palmer M."/>
            <person name="Venter S.N."/>
            <person name="Duffy B."/>
            <person name="Steenkamp E.T."/>
            <person name="Chan W.Y."/>
            <person name="Coutinho T.A."/>
            <person name="Coetzee M.P."/>
            <person name="De Maayer P."/>
        </authorList>
    </citation>
    <scope>NUCLEOTIDE SEQUENCE [LARGE SCALE GENOMIC DNA]</scope>
    <source>
        <strain evidence="2">LMG 23360</strain>
    </source>
</reference>
<keyword evidence="1" id="KW-1133">Transmembrane helix</keyword>
<dbReference type="Proteomes" id="UP000029577">
    <property type="component" value="Unassembled WGS sequence"/>
</dbReference>
<dbReference type="OrthoDB" id="6557950at2"/>
<dbReference type="RefSeq" id="WP_038018954.1">
    <property type="nucleotide sequence ID" value="NZ_JPKR02000004.1"/>
</dbReference>